<dbReference type="InterPro" id="IPR008929">
    <property type="entry name" value="Chondroitin_lyas"/>
</dbReference>
<evidence type="ECO:0000256" key="3">
    <source>
        <dbReference type="SAM" id="MobiDB-lite"/>
    </source>
</evidence>
<feature type="chain" id="PRO_5040304722" description="Alginate lyase domain-containing protein" evidence="4">
    <location>
        <begin position="20"/>
        <end position="581"/>
    </location>
</feature>
<dbReference type="AlphaFoldDB" id="A0A9P6AGS6"/>
<feature type="domain" description="Alginate lyase" evidence="5">
    <location>
        <begin position="162"/>
        <end position="431"/>
    </location>
</feature>
<accession>A0A9P6AGS6</accession>
<feature type="signal peptide" evidence="4">
    <location>
        <begin position="1"/>
        <end position="19"/>
    </location>
</feature>
<keyword evidence="1 4" id="KW-0732">Signal</keyword>
<dbReference type="GO" id="GO:0016829">
    <property type="term" value="F:lyase activity"/>
    <property type="evidence" value="ECO:0007669"/>
    <property type="project" value="UniProtKB-KW"/>
</dbReference>
<evidence type="ECO:0000259" key="5">
    <source>
        <dbReference type="Pfam" id="PF05426"/>
    </source>
</evidence>
<gene>
    <name evidence="6" type="ORF">BS47DRAFT_1400369</name>
</gene>
<keyword evidence="7" id="KW-1185">Reference proteome</keyword>
<proteinExistence type="predicted"/>
<sequence length="581" mass="63386">MRSHSSVTCFTLVLGLAAADPTDWVNPAYVVSNSRGPADTSAAQRQIVAAAGWTAKKGPWSVMNGSIVPPNGNLHDYLSWAPYQWRTASGVHRRMQSAKTSLIQALMALGILFLGPCHTCDSHYPTYLKPIVSTAPVSSTAPPIASETINGAKAPVRSSSTRKSSAAPSATCTPSPTRSLAPSATWTTCPYVTRDGQRNPDVSLPQDSPSIVAMAQSVLYNSVAYALSASSSFSQMAAGIIDTWFLNSATAMNPQMKYGQVVRGPGTQTGSFMGILDARGFVQVFNGIAILKLAHSPDWTTGRETALQRWVSLYDNWLVNSDLGRKSSSSPNNHGTFWMNQMVVLKMYENDLSGARAAVKYYFTHQFLDQIVASGEQPFEAVRTRPFHYRCFNLQAMIINAKLADQLGLNMWVAKSRYGATIQTATNFLMATNPGSEDVTELYPHVVSVAAAYGDPTGKYLAFLQQGDPNYASNPYWFYSQPAALRGASAKNQQKRSDFLTGGVKERRIPTQYAVMKPAVFAQSDVVELDEGVFATWDDLKPYYDHTGQPTIGTRRRRDGHVLPESLGRTEGPARVLEWSS</sequence>
<dbReference type="SUPFAM" id="SSF48230">
    <property type="entry name" value="Chondroitin AC/alginate lyase"/>
    <property type="match status" value="1"/>
</dbReference>
<evidence type="ECO:0000313" key="7">
    <source>
        <dbReference type="Proteomes" id="UP000886523"/>
    </source>
</evidence>
<name>A0A9P6AGS6_9AGAM</name>
<dbReference type="InterPro" id="IPR008397">
    <property type="entry name" value="Alginate_lyase_dom"/>
</dbReference>
<evidence type="ECO:0000313" key="6">
    <source>
        <dbReference type="EMBL" id="KAF9505451.1"/>
    </source>
</evidence>
<reference evidence="6" key="1">
    <citation type="journal article" date="2020" name="Nat. Commun.">
        <title>Large-scale genome sequencing of mycorrhizal fungi provides insights into the early evolution of symbiotic traits.</title>
        <authorList>
            <person name="Miyauchi S."/>
            <person name="Kiss E."/>
            <person name="Kuo A."/>
            <person name="Drula E."/>
            <person name="Kohler A."/>
            <person name="Sanchez-Garcia M."/>
            <person name="Morin E."/>
            <person name="Andreopoulos B."/>
            <person name="Barry K.W."/>
            <person name="Bonito G."/>
            <person name="Buee M."/>
            <person name="Carver A."/>
            <person name="Chen C."/>
            <person name="Cichocki N."/>
            <person name="Clum A."/>
            <person name="Culley D."/>
            <person name="Crous P.W."/>
            <person name="Fauchery L."/>
            <person name="Girlanda M."/>
            <person name="Hayes R.D."/>
            <person name="Keri Z."/>
            <person name="LaButti K."/>
            <person name="Lipzen A."/>
            <person name="Lombard V."/>
            <person name="Magnuson J."/>
            <person name="Maillard F."/>
            <person name="Murat C."/>
            <person name="Nolan M."/>
            <person name="Ohm R.A."/>
            <person name="Pangilinan J."/>
            <person name="Pereira M.F."/>
            <person name="Perotto S."/>
            <person name="Peter M."/>
            <person name="Pfister S."/>
            <person name="Riley R."/>
            <person name="Sitrit Y."/>
            <person name="Stielow J.B."/>
            <person name="Szollosi G."/>
            <person name="Zifcakova L."/>
            <person name="Stursova M."/>
            <person name="Spatafora J.W."/>
            <person name="Tedersoo L."/>
            <person name="Vaario L.M."/>
            <person name="Yamada A."/>
            <person name="Yan M."/>
            <person name="Wang P."/>
            <person name="Xu J."/>
            <person name="Bruns T."/>
            <person name="Baldrian P."/>
            <person name="Vilgalys R."/>
            <person name="Dunand C."/>
            <person name="Henrissat B."/>
            <person name="Grigoriev I.V."/>
            <person name="Hibbett D."/>
            <person name="Nagy L.G."/>
            <person name="Martin F.M."/>
        </authorList>
    </citation>
    <scope>NUCLEOTIDE SEQUENCE</scope>
    <source>
        <strain evidence="6">UP504</strain>
    </source>
</reference>
<feature type="compositionally biased region" description="Low complexity" evidence="3">
    <location>
        <begin position="154"/>
        <end position="179"/>
    </location>
</feature>
<dbReference type="EMBL" id="MU129152">
    <property type="protein sequence ID" value="KAF9505451.1"/>
    <property type="molecule type" value="Genomic_DNA"/>
</dbReference>
<feature type="region of interest" description="Disordered" evidence="3">
    <location>
        <begin position="148"/>
        <end position="182"/>
    </location>
</feature>
<keyword evidence="2" id="KW-0456">Lyase</keyword>
<dbReference type="Proteomes" id="UP000886523">
    <property type="component" value="Unassembled WGS sequence"/>
</dbReference>
<protein>
    <recommendedName>
        <fullName evidence="5">Alginate lyase domain-containing protein</fullName>
    </recommendedName>
</protein>
<evidence type="ECO:0000256" key="4">
    <source>
        <dbReference type="SAM" id="SignalP"/>
    </source>
</evidence>
<comment type="caution">
    <text evidence="6">The sequence shown here is derived from an EMBL/GenBank/DDBJ whole genome shotgun (WGS) entry which is preliminary data.</text>
</comment>
<evidence type="ECO:0000256" key="2">
    <source>
        <dbReference type="ARBA" id="ARBA00023239"/>
    </source>
</evidence>
<organism evidence="6 7">
    <name type="scientific">Hydnum rufescens UP504</name>
    <dbReference type="NCBI Taxonomy" id="1448309"/>
    <lineage>
        <taxon>Eukaryota</taxon>
        <taxon>Fungi</taxon>
        <taxon>Dikarya</taxon>
        <taxon>Basidiomycota</taxon>
        <taxon>Agaricomycotina</taxon>
        <taxon>Agaricomycetes</taxon>
        <taxon>Cantharellales</taxon>
        <taxon>Hydnaceae</taxon>
        <taxon>Hydnum</taxon>
    </lineage>
</organism>
<dbReference type="OrthoDB" id="63533at2759"/>
<dbReference type="GO" id="GO:0042597">
    <property type="term" value="C:periplasmic space"/>
    <property type="evidence" value="ECO:0007669"/>
    <property type="project" value="InterPro"/>
</dbReference>
<dbReference type="Pfam" id="PF05426">
    <property type="entry name" value="Alginate_lyase"/>
    <property type="match status" value="1"/>
</dbReference>
<evidence type="ECO:0000256" key="1">
    <source>
        <dbReference type="ARBA" id="ARBA00022729"/>
    </source>
</evidence>
<dbReference type="Gene3D" id="1.50.10.100">
    <property type="entry name" value="Chondroitin AC/alginate lyase"/>
    <property type="match status" value="1"/>
</dbReference>